<dbReference type="SUPFAM" id="SSF57362">
    <property type="entry name" value="BPTI-like"/>
    <property type="match status" value="1"/>
</dbReference>
<dbReference type="PANTHER" id="PTHR47248">
    <property type="entry name" value="PROTEIN CBG06772"/>
    <property type="match status" value="1"/>
</dbReference>
<dbReference type="EMBL" id="KN611047">
    <property type="protein sequence ID" value="KHJ77151.1"/>
    <property type="molecule type" value="Genomic_DNA"/>
</dbReference>
<name>A0A0B1RZV2_OESDE</name>
<keyword evidence="3" id="KW-1185">Reference proteome</keyword>
<sequence>DTTIETCLPFLYKGCGGNKNNYKSPRNCTLLCTKMDKYGCNGGKNITGQCNKNGLSCPEGSICKYGAFNFGVCCDSETEAQFRKEWNPTCGEGKVLIRKHTSEGWRPFIGRKCSHEFCPKGSNCIEGKWLAHCCRSVEKLGKEKGNVSSRQVTMSPMIMNTL</sequence>
<dbReference type="Pfam" id="PF00014">
    <property type="entry name" value="Kunitz_BPTI"/>
    <property type="match status" value="1"/>
</dbReference>
<feature type="domain" description="BPTI/Kunitz inhibitor" evidence="1">
    <location>
        <begin position="1"/>
        <end position="32"/>
    </location>
</feature>
<feature type="non-terminal residue" evidence="2">
    <location>
        <position position="1"/>
    </location>
</feature>
<dbReference type="PANTHER" id="PTHR47248:SF7">
    <property type="entry name" value="BPTI_KUNITZ INHIBITOR DOMAIN-CONTAINING PROTEIN"/>
    <property type="match status" value="1"/>
</dbReference>
<evidence type="ECO:0000313" key="2">
    <source>
        <dbReference type="EMBL" id="KHJ77151.1"/>
    </source>
</evidence>
<dbReference type="PROSITE" id="PS50279">
    <property type="entry name" value="BPTI_KUNITZ_2"/>
    <property type="match status" value="1"/>
</dbReference>
<dbReference type="InterPro" id="IPR002223">
    <property type="entry name" value="Kunitz_BPTI"/>
</dbReference>
<dbReference type="AlphaFoldDB" id="A0A0B1RZV2"/>
<dbReference type="OrthoDB" id="4473401at2759"/>
<organism evidence="2 3">
    <name type="scientific">Oesophagostomum dentatum</name>
    <name type="common">Nodular worm</name>
    <dbReference type="NCBI Taxonomy" id="61180"/>
    <lineage>
        <taxon>Eukaryota</taxon>
        <taxon>Metazoa</taxon>
        <taxon>Ecdysozoa</taxon>
        <taxon>Nematoda</taxon>
        <taxon>Chromadorea</taxon>
        <taxon>Rhabditida</taxon>
        <taxon>Rhabditina</taxon>
        <taxon>Rhabditomorpha</taxon>
        <taxon>Strongyloidea</taxon>
        <taxon>Strongylidae</taxon>
        <taxon>Oesophagostomum</taxon>
    </lineage>
</organism>
<evidence type="ECO:0000259" key="1">
    <source>
        <dbReference type="PROSITE" id="PS50279"/>
    </source>
</evidence>
<dbReference type="Proteomes" id="UP000053660">
    <property type="component" value="Unassembled WGS sequence"/>
</dbReference>
<reference evidence="2 3" key="1">
    <citation type="submission" date="2014-03" db="EMBL/GenBank/DDBJ databases">
        <title>Draft genome of the hookworm Oesophagostomum dentatum.</title>
        <authorList>
            <person name="Mitreva M."/>
        </authorList>
    </citation>
    <scope>NUCLEOTIDE SEQUENCE [LARGE SCALE GENOMIC DNA]</scope>
    <source>
        <strain evidence="2 3">OD-Hann</strain>
    </source>
</reference>
<dbReference type="InterPro" id="IPR036880">
    <property type="entry name" value="Kunitz_BPTI_sf"/>
</dbReference>
<evidence type="ECO:0000313" key="3">
    <source>
        <dbReference type="Proteomes" id="UP000053660"/>
    </source>
</evidence>
<accession>A0A0B1RZV2</accession>
<protein>
    <submittedName>
        <fullName evidence="2">Kunitz/Bovine pancreatic trypsin inhibitor domain protein</fullName>
    </submittedName>
</protein>
<proteinExistence type="predicted"/>
<dbReference type="InterPro" id="IPR020901">
    <property type="entry name" value="Prtase_inh_Kunz-CS"/>
</dbReference>
<dbReference type="InterPro" id="IPR052861">
    <property type="entry name" value="BPTI/Kunitz_domain"/>
</dbReference>
<dbReference type="PROSITE" id="PS00280">
    <property type="entry name" value="BPTI_KUNITZ_1"/>
    <property type="match status" value="1"/>
</dbReference>
<dbReference type="Gene3D" id="4.10.410.10">
    <property type="entry name" value="Pancreatic trypsin inhibitor Kunitz domain"/>
    <property type="match status" value="1"/>
</dbReference>
<dbReference type="GO" id="GO:0004867">
    <property type="term" value="F:serine-type endopeptidase inhibitor activity"/>
    <property type="evidence" value="ECO:0007669"/>
    <property type="project" value="InterPro"/>
</dbReference>
<gene>
    <name evidence="2" type="ORF">OESDEN_23229</name>
</gene>